<dbReference type="Pfam" id="PF10636">
    <property type="entry name" value="hemP"/>
    <property type="match status" value="1"/>
</dbReference>
<gene>
    <name evidence="1" type="primary">hemP</name>
    <name evidence="1" type="ORF">D1012_11465</name>
</gene>
<keyword evidence="2" id="KW-1185">Reference proteome</keyword>
<dbReference type="EMBL" id="QWEY01000005">
    <property type="protein sequence ID" value="RGP37267.1"/>
    <property type="molecule type" value="Genomic_DNA"/>
</dbReference>
<comment type="caution">
    <text evidence="1">The sequence shown here is derived from an EMBL/GenBank/DDBJ whole genome shotgun (WGS) entry which is preliminary data.</text>
</comment>
<dbReference type="Gene3D" id="2.10.70.10">
    <property type="entry name" value="Complement Module, domain 1"/>
    <property type="match status" value="1"/>
</dbReference>
<organism evidence="1 2">
    <name type="scientific">Pseudotabrizicola alkalilacus</name>
    <dbReference type="NCBI Taxonomy" id="2305252"/>
    <lineage>
        <taxon>Bacteria</taxon>
        <taxon>Pseudomonadati</taxon>
        <taxon>Pseudomonadota</taxon>
        <taxon>Alphaproteobacteria</taxon>
        <taxon>Rhodobacterales</taxon>
        <taxon>Paracoccaceae</taxon>
        <taxon>Pseudotabrizicola</taxon>
    </lineage>
</organism>
<dbReference type="RefSeq" id="WP_118152248.1">
    <property type="nucleotide sequence ID" value="NZ_QWEY01000005.1"/>
</dbReference>
<sequence length="52" mass="5705">MNALTDITRIADAIPLHDAVALTEGGREARILLNGMVYSLRITRQGKLILTK</sequence>
<accession>A0A411Z2H2</accession>
<dbReference type="OrthoDB" id="7691333at2"/>
<reference evidence="1 2" key="1">
    <citation type="submission" date="2018-08" db="EMBL/GenBank/DDBJ databases">
        <title>Flavobacterium tibetense sp. nov., isolated from a wetland YonghuCo on Tibetan Plateau.</title>
        <authorList>
            <person name="Phurbu D."/>
            <person name="Lu H."/>
            <person name="Xing P."/>
        </authorList>
    </citation>
    <scope>NUCLEOTIDE SEQUENCE [LARGE SCALE GENOMIC DNA]</scope>
    <source>
        <strain evidence="1 2">DJC</strain>
    </source>
</reference>
<proteinExistence type="predicted"/>
<dbReference type="Proteomes" id="UP000284547">
    <property type="component" value="Unassembled WGS sequence"/>
</dbReference>
<protein>
    <submittedName>
        <fullName evidence="1">Hemin uptake protein HemP</fullName>
    </submittedName>
</protein>
<evidence type="ECO:0000313" key="1">
    <source>
        <dbReference type="EMBL" id="RGP37267.1"/>
    </source>
</evidence>
<dbReference type="AlphaFoldDB" id="A0A411Z2H2"/>
<dbReference type="InterPro" id="IPR019600">
    <property type="entry name" value="Hemin_uptake_protein_HemP"/>
</dbReference>
<name>A0A411Z2H2_9RHOB</name>
<evidence type="ECO:0000313" key="2">
    <source>
        <dbReference type="Proteomes" id="UP000284547"/>
    </source>
</evidence>